<feature type="transmembrane region" description="Helical" evidence="1">
    <location>
        <begin position="332"/>
        <end position="350"/>
    </location>
</feature>
<feature type="transmembrane region" description="Helical" evidence="1">
    <location>
        <begin position="302"/>
        <end position="326"/>
    </location>
</feature>
<evidence type="ECO:0000313" key="3">
    <source>
        <dbReference type="Proteomes" id="UP000029052"/>
    </source>
</evidence>
<dbReference type="EMBL" id="JGZB01000003">
    <property type="protein sequence ID" value="KFI68762.1"/>
    <property type="molecule type" value="Genomic_DNA"/>
</dbReference>
<proteinExistence type="predicted"/>
<feature type="transmembrane region" description="Helical" evidence="1">
    <location>
        <begin position="186"/>
        <end position="210"/>
    </location>
</feature>
<feature type="transmembrane region" description="Helical" evidence="1">
    <location>
        <begin position="12"/>
        <end position="32"/>
    </location>
</feature>
<keyword evidence="1" id="KW-0472">Membrane</keyword>
<organism evidence="2 3">
    <name type="scientific">Bifidobacterium magnum</name>
    <dbReference type="NCBI Taxonomy" id="1692"/>
    <lineage>
        <taxon>Bacteria</taxon>
        <taxon>Bacillati</taxon>
        <taxon>Actinomycetota</taxon>
        <taxon>Actinomycetes</taxon>
        <taxon>Bifidobacteriales</taxon>
        <taxon>Bifidobacteriaceae</taxon>
        <taxon>Bifidobacterium</taxon>
    </lineage>
</organism>
<reference evidence="2 3" key="1">
    <citation type="submission" date="2014-03" db="EMBL/GenBank/DDBJ databases">
        <title>Genomics of Bifidobacteria.</title>
        <authorList>
            <person name="Ventura M."/>
            <person name="Milani C."/>
            <person name="Lugli G.A."/>
        </authorList>
    </citation>
    <scope>NUCLEOTIDE SEQUENCE [LARGE SCALE GENOMIC DNA]</scope>
    <source>
        <strain evidence="2 3">LMG 11591</strain>
    </source>
</reference>
<keyword evidence="1" id="KW-1133">Transmembrane helix</keyword>
<sequence length="399" mass="43869">MGRHQQAEASGLISFLCCAVCGGVGMLLYLQYASAFWQLSQRRFMMAAAFVAVCGVASFLVGYLQRLRSLALTGTWPMRLRRAVEILALSVVYAATLFLTSFMIFSLFNSLMGPVRFVTYIPSICAGLAGVSGYITFVQAELMDAKTLASLLPFFIISGVGVASYTSTDPNWFNNNFSQLGDRTTFAATMFNVTLILGGICVIIISYFAIAELVATYRIYRPGQPVAYRMVDVPYRLPKFKVRIVLLTILLMLSGIAFIGIGTFRYTPHPVMHNIFARGLPVIMCLTLVGLPWLAPQLSKSLYLLSDLAVIVAGATGVTWILGYTSLTNVEALAGMIFLGWFIVFSRQIAAIDDDRVQRQLLLMRQQGLDPDITMKDVEQISLDSVMGTGTTNVLHERG</sequence>
<evidence type="ECO:0000256" key="1">
    <source>
        <dbReference type="SAM" id="Phobius"/>
    </source>
</evidence>
<name>A0A087BCL2_9BIFI</name>
<feature type="transmembrane region" description="Helical" evidence="1">
    <location>
        <begin position="117"/>
        <end position="136"/>
    </location>
</feature>
<feature type="transmembrane region" description="Helical" evidence="1">
    <location>
        <begin position="244"/>
        <end position="263"/>
    </location>
</feature>
<feature type="transmembrane region" description="Helical" evidence="1">
    <location>
        <begin position="84"/>
        <end position="105"/>
    </location>
</feature>
<feature type="transmembrane region" description="Helical" evidence="1">
    <location>
        <begin position="44"/>
        <end position="64"/>
    </location>
</feature>
<comment type="caution">
    <text evidence="2">The sequence shown here is derived from an EMBL/GenBank/DDBJ whole genome shotgun (WGS) entry which is preliminary data.</text>
</comment>
<feature type="transmembrane region" description="Helical" evidence="1">
    <location>
        <begin position="275"/>
        <end position="295"/>
    </location>
</feature>
<keyword evidence="1" id="KW-0812">Transmembrane</keyword>
<protein>
    <submittedName>
        <fullName evidence="2">Uncharacterized protein</fullName>
    </submittedName>
</protein>
<accession>A0A087BCL2</accession>
<gene>
    <name evidence="2" type="ORF">BMAGN_0634</name>
</gene>
<dbReference type="eggNOG" id="ENOG5032UTZ">
    <property type="taxonomic scope" value="Bacteria"/>
</dbReference>
<dbReference type="Proteomes" id="UP000029052">
    <property type="component" value="Unassembled WGS sequence"/>
</dbReference>
<evidence type="ECO:0000313" key="2">
    <source>
        <dbReference type="EMBL" id="KFI68762.1"/>
    </source>
</evidence>
<keyword evidence="3" id="KW-1185">Reference proteome</keyword>
<dbReference type="STRING" id="1692.BMAGN_0634"/>
<dbReference type="AlphaFoldDB" id="A0A087BCL2"/>
<feature type="transmembrane region" description="Helical" evidence="1">
    <location>
        <begin position="148"/>
        <end position="166"/>
    </location>
</feature>
<dbReference type="RefSeq" id="WP_026501879.1">
    <property type="nucleotide sequence ID" value="NZ_JGZB01000003.1"/>
</dbReference>